<dbReference type="EMBL" id="JBANRG010000123">
    <property type="protein sequence ID" value="KAK7434485.1"/>
    <property type="molecule type" value="Genomic_DNA"/>
</dbReference>
<feature type="region of interest" description="Disordered" evidence="1">
    <location>
        <begin position="131"/>
        <end position="152"/>
    </location>
</feature>
<organism evidence="2 3">
    <name type="scientific">Marasmiellus scandens</name>
    <dbReference type="NCBI Taxonomy" id="2682957"/>
    <lineage>
        <taxon>Eukaryota</taxon>
        <taxon>Fungi</taxon>
        <taxon>Dikarya</taxon>
        <taxon>Basidiomycota</taxon>
        <taxon>Agaricomycotina</taxon>
        <taxon>Agaricomycetes</taxon>
        <taxon>Agaricomycetidae</taxon>
        <taxon>Agaricales</taxon>
        <taxon>Marasmiineae</taxon>
        <taxon>Omphalotaceae</taxon>
        <taxon>Marasmiellus</taxon>
    </lineage>
</organism>
<proteinExistence type="predicted"/>
<protein>
    <submittedName>
        <fullName evidence="2">Uncharacterized protein</fullName>
    </submittedName>
</protein>
<feature type="compositionally biased region" description="Basic residues" evidence="1">
    <location>
        <begin position="182"/>
        <end position="196"/>
    </location>
</feature>
<gene>
    <name evidence="2" type="ORF">VKT23_020169</name>
</gene>
<keyword evidence="3" id="KW-1185">Reference proteome</keyword>
<feature type="compositionally biased region" description="Polar residues" evidence="1">
    <location>
        <begin position="167"/>
        <end position="180"/>
    </location>
</feature>
<reference evidence="2 3" key="1">
    <citation type="submission" date="2024-01" db="EMBL/GenBank/DDBJ databases">
        <title>A draft genome for the cacao thread blight pathogen Marasmiellus scandens.</title>
        <authorList>
            <person name="Baruah I.K."/>
            <person name="Leung J."/>
            <person name="Bukari Y."/>
            <person name="Amoako-Attah I."/>
            <person name="Meinhardt L.W."/>
            <person name="Bailey B.A."/>
            <person name="Cohen S.P."/>
        </authorList>
    </citation>
    <scope>NUCLEOTIDE SEQUENCE [LARGE SCALE GENOMIC DNA]</scope>
    <source>
        <strain evidence="2 3">GH-19</strain>
    </source>
</reference>
<comment type="caution">
    <text evidence="2">The sequence shown here is derived from an EMBL/GenBank/DDBJ whole genome shotgun (WGS) entry which is preliminary data.</text>
</comment>
<sequence>MDPPSANNPFSEFWELDFKSPNPPPSAPCSLLRFSGMGDVSLDDFRAFLFRTLLWMKNVKEVTIARIVRMVINHNVQFWVKVYDQEQAGWIVRAYRRMTTERGERLKIGLVSLGEWRETVDITGDTQWCLPTPLHPHQNIPGNPEEPPPRKRRALEDRLQDQATSLMNRMEEQPSTSVSNRQRQKKKGRGGARKKWFLIQHGPLHKEDPTGWETWDGYQWFQDYENLAM</sequence>
<dbReference type="Proteomes" id="UP001498398">
    <property type="component" value="Unassembled WGS sequence"/>
</dbReference>
<evidence type="ECO:0000313" key="3">
    <source>
        <dbReference type="Proteomes" id="UP001498398"/>
    </source>
</evidence>
<accession>A0ABR1IMK9</accession>
<evidence type="ECO:0000313" key="2">
    <source>
        <dbReference type="EMBL" id="KAK7434485.1"/>
    </source>
</evidence>
<feature type="region of interest" description="Disordered" evidence="1">
    <location>
        <begin position="167"/>
        <end position="197"/>
    </location>
</feature>
<evidence type="ECO:0000256" key="1">
    <source>
        <dbReference type="SAM" id="MobiDB-lite"/>
    </source>
</evidence>
<name>A0ABR1IMK9_9AGAR</name>